<proteinExistence type="inferred from homology"/>
<keyword evidence="7 10" id="KW-0472">Membrane</keyword>
<keyword evidence="6 10" id="KW-1133">Transmembrane helix</keyword>
<comment type="similarity">
    <text evidence="2">Belongs to the sodium:neurotransmitter symporter (SNF) (TC 2.A.22) family.</text>
</comment>
<feature type="binding site" evidence="8">
    <location>
        <position position="497"/>
    </location>
    <ligand>
        <name>Na(+)</name>
        <dbReference type="ChEBI" id="CHEBI:29101"/>
        <label>1</label>
    </ligand>
</feature>
<evidence type="ECO:0000256" key="8">
    <source>
        <dbReference type="PIRSR" id="PIRSR600175-1"/>
    </source>
</evidence>
<keyword evidence="9" id="KW-1015">Disulfide bond</keyword>
<comment type="subcellular location">
    <subcellularLocation>
        <location evidence="1">Membrane</location>
        <topology evidence="1">Multi-pass membrane protein</topology>
    </subcellularLocation>
</comment>
<feature type="transmembrane region" description="Helical" evidence="10">
    <location>
        <begin position="640"/>
        <end position="661"/>
    </location>
</feature>
<evidence type="ECO:0000256" key="3">
    <source>
        <dbReference type="ARBA" id="ARBA00022448"/>
    </source>
</evidence>
<feature type="transmembrane region" description="Helical" evidence="10">
    <location>
        <begin position="527"/>
        <end position="551"/>
    </location>
</feature>
<evidence type="ECO:0000313" key="12">
    <source>
        <dbReference type="Proteomes" id="UP000821866"/>
    </source>
</evidence>
<evidence type="ECO:0000256" key="10">
    <source>
        <dbReference type="SAM" id="Phobius"/>
    </source>
</evidence>
<feature type="transmembrane region" description="Helical" evidence="10">
    <location>
        <begin position="314"/>
        <end position="335"/>
    </location>
</feature>
<evidence type="ECO:0000256" key="6">
    <source>
        <dbReference type="ARBA" id="ARBA00022989"/>
    </source>
</evidence>
<dbReference type="GO" id="GO:0046872">
    <property type="term" value="F:metal ion binding"/>
    <property type="evidence" value="ECO:0007669"/>
    <property type="project" value="UniProtKB-KW"/>
</dbReference>
<keyword evidence="3" id="KW-0813">Transport</keyword>
<reference evidence="11" key="2">
    <citation type="submission" date="2021-09" db="EMBL/GenBank/DDBJ databases">
        <authorList>
            <person name="Jia N."/>
            <person name="Wang J."/>
            <person name="Shi W."/>
            <person name="Du L."/>
            <person name="Sun Y."/>
            <person name="Zhan W."/>
            <person name="Jiang J."/>
            <person name="Wang Q."/>
            <person name="Zhang B."/>
            <person name="Ji P."/>
            <person name="Sakyi L.B."/>
            <person name="Cui X."/>
            <person name="Yuan T."/>
            <person name="Jiang B."/>
            <person name="Yang W."/>
            <person name="Lam T.T.-Y."/>
            <person name="Chang Q."/>
            <person name="Ding S."/>
            <person name="Wang X."/>
            <person name="Zhu J."/>
            <person name="Ruan X."/>
            <person name="Zhao L."/>
            <person name="Wei J."/>
            <person name="Que T."/>
            <person name="Du C."/>
            <person name="Cheng J."/>
            <person name="Dai P."/>
            <person name="Han X."/>
            <person name="Huang E."/>
            <person name="Gao Y."/>
            <person name="Liu J."/>
            <person name="Shao H."/>
            <person name="Ye R."/>
            <person name="Li L."/>
            <person name="Wei W."/>
            <person name="Wang X."/>
            <person name="Wang C."/>
            <person name="Huo Q."/>
            <person name="Li W."/>
            <person name="Guo W."/>
            <person name="Chen H."/>
            <person name="Chen S."/>
            <person name="Zhou L."/>
            <person name="Zhou L."/>
            <person name="Ni X."/>
            <person name="Tian J."/>
            <person name="Zhou Y."/>
            <person name="Sheng Y."/>
            <person name="Liu T."/>
            <person name="Pan Y."/>
            <person name="Xia L."/>
            <person name="Li J."/>
            <person name="Zhao F."/>
            <person name="Cao W."/>
        </authorList>
    </citation>
    <scope>NUCLEOTIDE SEQUENCE</scope>
    <source>
        <strain evidence="11">Rmic-2018</strain>
        <tissue evidence="11">Larvae</tissue>
    </source>
</reference>
<dbReference type="AlphaFoldDB" id="A0A9J6E937"/>
<feature type="transmembrane region" description="Helical" evidence="10">
    <location>
        <begin position="344"/>
        <end position="361"/>
    </location>
</feature>
<dbReference type="GO" id="GO:0005283">
    <property type="term" value="F:amino acid:sodium symporter activity"/>
    <property type="evidence" value="ECO:0007669"/>
    <property type="project" value="TreeGrafter"/>
</dbReference>
<dbReference type="SUPFAM" id="SSF161070">
    <property type="entry name" value="SNF-like"/>
    <property type="match status" value="1"/>
</dbReference>
<name>A0A9J6E937_RHIMP</name>
<dbReference type="Pfam" id="PF00209">
    <property type="entry name" value="SNF"/>
    <property type="match status" value="2"/>
</dbReference>
<feature type="binding site" evidence="8">
    <location>
        <position position="500"/>
    </location>
    <ligand>
        <name>Na(+)</name>
        <dbReference type="ChEBI" id="CHEBI:29101"/>
        <label>1</label>
    </ligand>
</feature>
<dbReference type="GO" id="GO:0089718">
    <property type="term" value="P:amino acid import across plasma membrane"/>
    <property type="evidence" value="ECO:0007669"/>
    <property type="project" value="TreeGrafter"/>
</dbReference>
<keyword evidence="5" id="KW-0769">Symport</keyword>
<dbReference type="PANTHER" id="PTHR11616:SF236">
    <property type="entry name" value="TRANSPORTER"/>
    <property type="match status" value="1"/>
</dbReference>
<dbReference type="PROSITE" id="PS50267">
    <property type="entry name" value="NA_NEUROTRAN_SYMP_3"/>
    <property type="match status" value="1"/>
</dbReference>
<accession>A0A9J6E937</accession>
<feature type="binding site" evidence="8">
    <location>
        <position position="501"/>
    </location>
    <ligand>
        <name>Na(+)</name>
        <dbReference type="ChEBI" id="CHEBI:29101"/>
        <label>1</label>
    </ligand>
</feature>
<dbReference type="GO" id="GO:0015179">
    <property type="term" value="F:L-amino acid transmembrane transporter activity"/>
    <property type="evidence" value="ECO:0007669"/>
    <property type="project" value="TreeGrafter"/>
</dbReference>
<dbReference type="VEuPathDB" id="VectorBase:LOC119163238"/>
<evidence type="ECO:0000256" key="5">
    <source>
        <dbReference type="ARBA" id="ARBA00022847"/>
    </source>
</evidence>
<feature type="transmembrane region" description="Helical" evidence="10">
    <location>
        <begin position="108"/>
        <end position="133"/>
    </location>
</feature>
<keyword evidence="4 10" id="KW-0812">Transmembrane</keyword>
<feature type="transmembrane region" description="Helical" evidence="10">
    <location>
        <begin position="601"/>
        <end position="620"/>
    </location>
</feature>
<dbReference type="PRINTS" id="PR00176">
    <property type="entry name" value="NANEUSMPORT"/>
</dbReference>
<evidence type="ECO:0000256" key="1">
    <source>
        <dbReference type="ARBA" id="ARBA00004141"/>
    </source>
</evidence>
<comment type="caution">
    <text evidence="11">The sequence shown here is derived from an EMBL/GenBank/DDBJ whole genome shotgun (WGS) entry which is preliminary data.</text>
</comment>
<evidence type="ECO:0000256" key="4">
    <source>
        <dbReference type="ARBA" id="ARBA00022692"/>
    </source>
</evidence>
<feature type="transmembrane region" description="Helical" evidence="10">
    <location>
        <begin position="397"/>
        <end position="414"/>
    </location>
</feature>
<evidence type="ECO:0000313" key="11">
    <source>
        <dbReference type="EMBL" id="KAH8031051.1"/>
    </source>
</evidence>
<reference evidence="11" key="1">
    <citation type="journal article" date="2020" name="Cell">
        <title>Large-Scale Comparative Analyses of Tick Genomes Elucidate Their Genetic Diversity and Vector Capacities.</title>
        <authorList>
            <consortium name="Tick Genome and Microbiome Consortium (TIGMIC)"/>
            <person name="Jia N."/>
            <person name="Wang J."/>
            <person name="Shi W."/>
            <person name="Du L."/>
            <person name="Sun Y."/>
            <person name="Zhan W."/>
            <person name="Jiang J.F."/>
            <person name="Wang Q."/>
            <person name="Zhang B."/>
            <person name="Ji P."/>
            <person name="Bell-Sakyi L."/>
            <person name="Cui X.M."/>
            <person name="Yuan T.T."/>
            <person name="Jiang B.G."/>
            <person name="Yang W.F."/>
            <person name="Lam T.T."/>
            <person name="Chang Q.C."/>
            <person name="Ding S.J."/>
            <person name="Wang X.J."/>
            <person name="Zhu J.G."/>
            <person name="Ruan X.D."/>
            <person name="Zhao L."/>
            <person name="Wei J.T."/>
            <person name="Ye R.Z."/>
            <person name="Que T.C."/>
            <person name="Du C.H."/>
            <person name="Zhou Y.H."/>
            <person name="Cheng J.X."/>
            <person name="Dai P.F."/>
            <person name="Guo W.B."/>
            <person name="Han X.H."/>
            <person name="Huang E.J."/>
            <person name="Li L.F."/>
            <person name="Wei W."/>
            <person name="Gao Y.C."/>
            <person name="Liu J.Z."/>
            <person name="Shao H.Z."/>
            <person name="Wang X."/>
            <person name="Wang C.C."/>
            <person name="Yang T.C."/>
            <person name="Huo Q.B."/>
            <person name="Li W."/>
            <person name="Chen H.Y."/>
            <person name="Chen S.E."/>
            <person name="Zhou L.G."/>
            <person name="Ni X.B."/>
            <person name="Tian J.H."/>
            <person name="Sheng Y."/>
            <person name="Liu T."/>
            <person name="Pan Y.S."/>
            <person name="Xia L.Y."/>
            <person name="Li J."/>
            <person name="Zhao F."/>
            <person name="Cao W.C."/>
        </authorList>
    </citation>
    <scope>NUCLEOTIDE SEQUENCE</scope>
    <source>
        <strain evidence="11">Rmic-2018</strain>
    </source>
</reference>
<dbReference type="PANTHER" id="PTHR11616">
    <property type="entry name" value="SODIUM/CHLORIDE DEPENDENT TRANSPORTER"/>
    <property type="match status" value="1"/>
</dbReference>
<feature type="transmembrane region" description="Helical" evidence="10">
    <location>
        <begin position="485"/>
        <end position="506"/>
    </location>
</feature>
<keyword evidence="12" id="KW-1185">Reference proteome</keyword>
<feature type="binding site" evidence="8">
    <location>
        <position position="400"/>
    </location>
    <ligand>
        <name>Na(+)</name>
        <dbReference type="ChEBI" id="CHEBI:29101"/>
        <label>1</label>
    </ligand>
</feature>
<dbReference type="GO" id="GO:0005886">
    <property type="term" value="C:plasma membrane"/>
    <property type="evidence" value="ECO:0007669"/>
    <property type="project" value="TreeGrafter"/>
</dbReference>
<protein>
    <recommendedName>
        <fullName evidence="13">Sodium-neurotransmitter symporter</fullName>
    </recommendedName>
</protein>
<feature type="disulfide bond" evidence="9">
    <location>
        <begin position="148"/>
        <end position="159"/>
    </location>
</feature>
<dbReference type="InterPro" id="IPR037272">
    <property type="entry name" value="SNS_sf"/>
</dbReference>
<feature type="transmembrane region" description="Helical" evidence="10">
    <location>
        <begin position="277"/>
        <end position="294"/>
    </location>
</feature>
<dbReference type="EMBL" id="JABSTU010000005">
    <property type="protein sequence ID" value="KAH8031051.1"/>
    <property type="molecule type" value="Genomic_DNA"/>
</dbReference>
<dbReference type="InterPro" id="IPR000175">
    <property type="entry name" value="Na/ntran_symport"/>
</dbReference>
<evidence type="ECO:0000256" key="9">
    <source>
        <dbReference type="PIRSR" id="PIRSR600175-2"/>
    </source>
</evidence>
<feature type="transmembrane region" description="Helical" evidence="10">
    <location>
        <begin position="557"/>
        <end position="580"/>
    </location>
</feature>
<evidence type="ECO:0000256" key="2">
    <source>
        <dbReference type="ARBA" id="ARBA00006459"/>
    </source>
</evidence>
<feature type="transmembrane region" description="Helical" evidence="10">
    <location>
        <begin position="426"/>
        <end position="447"/>
    </location>
</feature>
<evidence type="ECO:0008006" key="13">
    <source>
        <dbReference type="Google" id="ProtNLM"/>
    </source>
</evidence>
<keyword evidence="8" id="KW-0915">Sodium</keyword>
<evidence type="ECO:0000256" key="7">
    <source>
        <dbReference type="ARBA" id="ARBA00023136"/>
    </source>
</evidence>
<keyword evidence="8" id="KW-0479">Metal-binding</keyword>
<organism evidence="11 12">
    <name type="scientific">Rhipicephalus microplus</name>
    <name type="common">Cattle tick</name>
    <name type="synonym">Boophilus microplus</name>
    <dbReference type="NCBI Taxonomy" id="6941"/>
    <lineage>
        <taxon>Eukaryota</taxon>
        <taxon>Metazoa</taxon>
        <taxon>Ecdysozoa</taxon>
        <taxon>Arthropoda</taxon>
        <taxon>Chelicerata</taxon>
        <taxon>Arachnida</taxon>
        <taxon>Acari</taxon>
        <taxon>Parasitiformes</taxon>
        <taxon>Ixodida</taxon>
        <taxon>Ixodoidea</taxon>
        <taxon>Ixodidae</taxon>
        <taxon>Rhipicephalinae</taxon>
        <taxon>Rhipicephalus</taxon>
        <taxon>Boophilus</taxon>
    </lineage>
</organism>
<dbReference type="Proteomes" id="UP000821866">
    <property type="component" value="Chromosome 3"/>
</dbReference>
<sequence length="708" mass="80177">MRREILAFLYRELLFLGEHEFLRHWSCHFFNVEHERNGAAYNHPPMELKPVADDEKSSPTIERGAFLLPYIILMLLVGKPMYFMEVAVGQFTSLGPMSVWRCLPIAKGVGAAMVVVSLIVAVYYNVILAYTVFYMAQSFRSVLPWQDCFEWWGADPETCYVRTSNVERCVSVEGNLVREYMNITNVTNGVLIVANNMTAVVPTDVFTSRYDNCTNANPDRQSAVLGLGIAWVLTWTQHRYYSSLSRNAILDTAAMSFEYSERTIPDTATHSFRPSRVIFVGTTQILFAYIRHSGTSSPRRYVLNITSGIDDLGVIRWDLSLCLLASWVVVFLCLMKGVKSTGKVVYFTATFPYLVLIILLVKGVTLPGAVEGIKYFIIPEWHRLLEIEIWRKAAEQLFYSLGISWGGIIMFGSYNKFSNPVHRDALFVSTMDFITSIIGGIVIFSVLGNMSTELGIDIKEVAKAGQGLAFVAYPEALSRLVVPQLWSFLFFFMLFLLGLDSEFALLETFLTAFYDEFPRSRRYKVPLTFGICVLCFLVGLPCVTQGGQYVLNLMDTYAGGGAVLFIAICEIVGLMWFYGVNRFCADLKLMLGHDIGWYWKASWLVFSPCILGFLFIYGLVKHKPIMYDDIVSYPTWADGIGWLLAMLSMAQIPIWGTVMLLKNWKNPRKAFQPERKWGPGDPVEMQLYHAHNGGVTNLGFQGSDTYRY</sequence>
<feature type="transmembrane region" description="Helical" evidence="10">
    <location>
        <begin position="66"/>
        <end position="88"/>
    </location>
</feature>
<gene>
    <name evidence="11" type="ORF">HPB51_012739</name>
</gene>
<dbReference type="GO" id="GO:0015187">
    <property type="term" value="F:glycine transmembrane transporter activity"/>
    <property type="evidence" value="ECO:0007669"/>
    <property type="project" value="TreeGrafter"/>
</dbReference>